<accession>A0A927MUZ7</accession>
<dbReference type="GO" id="GO:0003995">
    <property type="term" value="F:acyl-CoA dehydrogenase activity"/>
    <property type="evidence" value="ECO:0007669"/>
    <property type="project" value="TreeGrafter"/>
</dbReference>
<proteinExistence type="inferred from homology"/>
<evidence type="ECO:0000256" key="5">
    <source>
        <dbReference type="RuleBase" id="RU362125"/>
    </source>
</evidence>
<dbReference type="Gene3D" id="2.40.110.10">
    <property type="entry name" value="Butyryl-CoA Dehydrogenase, subunit A, domain 2"/>
    <property type="match status" value="1"/>
</dbReference>
<evidence type="ECO:0000256" key="6">
    <source>
        <dbReference type="SAM" id="MobiDB-lite"/>
    </source>
</evidence>
<dbReference type="CDD" id="cd00567">
    <property type="entry name" value="ACAD"/>
    <property type="match status" value="1"/>
</dbReference>
<evidence type="ECO:0000313" key="11">
    <source>
        <dbReference type="Proteomes" id="UP000638648"/>
    </source>
</evidence>
<evidence type="ECO:0000313" key="10">
    <source>
        <dbReference type="EMBL" id="MBE1606881.1"/>
    </source>
</evidence>
<dbReference type="PANTHER" id="PTHR43884:SF12">
    <property type="entry name" value="ISOVALERYL-COA DEHYDROGENASE, MITOCHONDRIAL-RELATED"/>
    <property type="match status" value="1"/>
</dbReference>
<keyword evidence="5" id="KW-0560">Oxidoreductase</keyword>
<keyword evidence="4 5" id="KW-0274">FAD</keyword>
<evidence type="ECO:0000256" key="3">
    <source>
        <dbReference type="ARBA" id="ARBA00022630"/>
    </source>
</evidence>
<dbReference type="AlphaFoldDB" id="A0A927MUZ7"/>
<dbReference type="GO" id="GO:0050660">
    <property type="term" value="F:flavin adenine dinucleotide binding"/>
    <property type="evidence" value="ECO:0007669"/>
    <property type="project" value="InterPro"/>
</dbReference>
<comment type="cofactor">
    <cofactor evidence="1 5">
        <name>FAD</name>
        <dbReference type="ChEBI" id="CHEBI:57692"/>
    </cofactor>
</comment>
<keyword evidence="11" id="KW-1185">Reference proteome</keyword>
<feature type="region of interest" description="Disordered" evidence="6">
    <location>
        <begin position="329"/>
        <end position="381"/>
    </location>
</feature>
<dbReference type="InterPro" id="IPR009100">
    <property type="entry name" value="AcylCoA_DH/oxidase_NM_dom_sf"/>
</dbReference>
<feature type="domain" description="Acyl-CoA dehydrogenase/oxidase N-terminal" evidence="9">
    <location>
        <begin position="2"/>
        <end position="87"/>
    </location>
</feature>
<evidence type="ECO:0000259" key="7">
    <source>
        <dbReference type="Pfam" id="PF00441"/>
    </source>
</evidence>
<reference evidence="10" key="1">
    <citation type="submission" date="2020-10" db="EMBL/GenBank/DDBJ databases">
        <title>Sequencing the genomes of 1000 actinobacteria strains.</title>
        <authorList>
            <person name="Klenk H.-P."/>
        </authorList>
    </citation>
    <scope>NUCLEOTIDE SEQUENCE</scope>
    <source>
        <strain evidence="10">DSM 45354</strain>
    </source>
</reference>
<dbReference type="InterPro" id="IPR037069">
    <property type="entry name" value="AcylCoA_DH/ox_N_sf"/>
</dbReference>
<evidence type="ECO:0000259" key="8">
    <source>
        <dbReference type="Pfam" id="PF02770"/>
    </source>
</evidence>
<dbReference type="Gene3D" id="1.10.540.10">
    <property type="entry name" value="Acyl-CoA dehydrogenase/oxidase, N-terminal domain"/>
    <property type="match status" value="1"/>
</dbReference>
<feature type="domain" description="Acyl-CoA dehydrogenase/oxidase C-terminal" evidence="7">
    <location>
        <begin position="197"/>
        <end position="326"/>
    </location>
</feature>
<dbReference type="InterPro" id="IPR013786">
    <property type="entry name" value="AcylCoA_DH/ox_N"/>
</dbReference>
<dbReference type="Pfam" id="PF02771">
    <property type="entry name" value="Acyl-CoA_dh_N"/>
    <property type="match status" value="1"/>
</dbReference>
<feature type="domain" description="Acyl-CoA oxidase/dehydrogenase middle" evidence="8">
    <location>
        <begin position="92"/>
        <end position="185"/>
    </location>
</feature>
<evidence type="ECO:0000256" key="4">
    <source>
        <dbReference type="ARBA" id="ARBA00022827"/>
    </source>
</evidence>
<dbReference type="Proteomes" id="UP000638648">
    <property type="component" value="Unassembled WGS sequence"/>
</dbReference>
<name>A0A927MUZ7_9ACTN</name>
<organism evidence="10 11">
    <name type="scientific">Actinopolymorpha pittospori</name>
    <dbReference type="NCBI Taxonomy" id="648752"/>
    <lineage>
        <taxon>Bacteria</taxon>
        <taxon>Bacillati</taxon>
        <taxon>Actinomycetota</taxon>
        <taxon>Actinomycetes</taxon>
        <taxon>Propionibacteriales</taxon>
        <taxon>Actinopolymorphaceae</taxon>
        <taxon>Actinopolymorpha</taxon>
    </lineage>
</organism>
<dbReference type="InterPro" id="IPR009075">
    <property type="entry name" value="AcylCo_DH/oxidase_C"/>
</dbReference>
<keyword evidence="3 5" id="KW-0285">Flavoprotein</keyword>
<evidence type="ECO:0000256" key="1">
    <source>
        <dbReference type="ARBA" id="ARBA00001974"/>
    </source>
</evidence>
<dbReference type="Pfam" id="PF02770">
    <property type="entry name" value="Acyl-CoA_dh_M"/>
    <property type="match status" value="1"/>
</dbReference>
<dbReference type="SUPFAM" id="SSF56645">
    <property type="entry name" value="Acyl-CoA dehydrogenase NM domain-like"/>
    <property type="match status" value="1"/>
</dbReference>
<dbReference type="SUPFAM" id="SSF47203">
    <property type="entry name" value="Acyl-CoA dehydrogenase C-terminal domain-like"/>
    <property type="match status" value="1"/>
</dbReference>
<dbReference type="PANTHER" id="PTHR43884">
    <property type="entry name" value="ACYL-COA DEHYDROGENASE"/>
    <property type="match status" value="1"/>
</dbReference>
<sequence>MEEERTIEYKLPRTIAEQGWIGVTIPRVYGGMGMGHLAKTIIIEELSRVSAAMGAMVQASQLGVAKVIHFGSAQQKRHWLPRFASGESLPTIAVTDPVSGGHVLGMAGTARRDDNGDYILNGRKWFVGNSHIGDVHGVVLRTGEGSRGLSAFLVESDRPGFHLGDAGTYGGLHGFSFGELLFEDCRVPAANLLGEEGQGLDVAYSSSVLYGRPNLTAVALGIHQAVVQDTVRFCKNRVLYGKPMTDMPTINLKLGEMQSRLMTAQLTAYHAAHQLDTGQPCDAELMNAKLVNTEYALESARDAMHILAGRGLQISHSIERYLRDTLHLFPQPAPPTSNAYDSARSPPAATADSGRHASTTNARPDNRPTRPRPTCPNEREA</sequence>
<gene>
    <name evidence="10" type="ORF">HEB94_003729</name>
</gene>
<dbReference type="InterPro" id="IPR006091">
    <property type="entry name" value="Acyl-CoA_Oxase/DH_mid-dom"/>
</dbReference>
<protein>
    <submittedName>
        <fullName evidence="10">Alkylation response protein AidB-like acyl-CoA dehydrogenase</fullName>
    </submittedName>
</protein>
<comment type="similarity">
    <text evidence="2 5">Belongs to the acyl-CoA dehydrogenase family.</text>
</comment>
<dbReference type="Pfam" id="PF00441">
    <property type="entry name" value="Acyl-CoA_dh_1"/>
    <property type="match status" value="1"/>
</dbReference>
<dbReference type="InterPro" id="IPR036250">
    <property type="entry name" value="AcylCo_DH-like_C"/>
</dbReference>
<dbReference type="Gene3D" id="1.20.140.10">
    <property type="entry name" value="Butyryl-CoA Dehydrogenase, subunit A, domain 3"/>
    <property type="match status" value="1"/>
</dbReference>
<comment type="caution">
    <text evidence="10">The sequence shown here is derived from an EMBL/GenBank/DDBJ whole genome shotgun (WGS) entry which is preliminary data.</text>
</comment>
<dbReference type="InterPro" id="IPR046373">
    <property type="entry name" value="Acyl-CoA_Oxase/DH_mid-dom_sf"/>
</dbReference>
<evidence type="ECO:0000256" key="2">
    <source>
        <dbReference type="ARBA" id="ARBA00009347"/>
    </source>
</evidence>
<dbReference type="EMBL" id="JADBEM010000001">
    <property type="protein sequence ID" value="MBE1606881.1"/>
    <property type="molecule type" value="Genomic_DNA"/>
</dbReference>
<evidence type="ECO:0000259" key="9">
    <source>
        <dbReference type="Pfam" id="PF02771"/>
    </source>
</evidence>